<evidence type="ECO:0000313" key="5">
    <source>
        <dbReference type="Proteomes" id="UP001352223"/>
    </source>
</evidence>
<gene>
    <name evidence="4" type="ORF">OKJ48_21035</name>
</gene>
<dbReference type="CDD" id="cd05829">
    <property type="entry name" value="Sortase_F"/>
    <property type="match status" value="1"/>
</dbReference>
<dbReference type="InterPro" id="IPR023365">
    <property type="entry name" value="Sortase_dom-sf"/>
</dbReference>
<evidence type="ECO:0000256" key="3">
    <source>
        <dbReference type="SAM" id="SignalP"/>
    </source>
</evidence>
<feature type="signal peptide" evidence="3">
    <location>
        <begin position="1"/>
        <end position="26"/>
    </location>
</feature>
<keyword evidence="3" id="KW-0732">Signal</keyword>
<feature type="compositionally biased region" description="Polar residues" evidence="2">
    <location>
        <begin position="28"/>
        <end position="37"/>
    </location>
</feature>
<dbReference type="InterPro" id="IPR005754">
    <property type="entry name" value="Sortase"/>
</dbReference>
<sequence>MTAAACALIALSLVFDWLAGSGPAHWPDNSSSKQTRQAHPVASRTPSSPAALSPEDSGPRVLPPPVSHAADPVRLRIAALHLDTAIGPLSLDSEGRLPAPADYTDVGWWREGPSPGEAGPAVIAGHLDTVSGPAVFANLTGLRPGDRVEITRADQSRAVFEVRGAAEYPQDDFPTDAVYGSTPDAQLRLITCGGAYDRAAGRYLANTVVSATMVTP</sequence>
<evidence type="ECO:0000313" key="4">
    <source>
        <dbReference type="EMBL" id="MEB3962713.1"/>
    </source>
</evidence>
<dbReference type="NCBIfam" id="NF033748">
    <property type="entry name" value="class_F_sortase"/>
    <property type="match status" value="1"/>
</dbReference>
<dbReference type="RefSeq" id="WP_324770299.1">
    <property type="nucleotide sequence ID" value="NZ_BAAATS010000067.1"/>
</dbReference>
<comment type="caution">
    <text evidence="4">The sequence shown here is derived from an EMBL/GenBank/DDBJ whole genome shotgun (WGS) entry which is preliminary data.</text>
</comment>
<reference evidence="4 5" key="1">
    <citation type="submission" date="2022-10" db="EMBL/GenBank/DDBJ databases">
        <authorList>
            <person name="Xie J."/>
            <person name="Shen N."/>
        </authorList>
    </citation>
    <scope>NUCLEOTIDE SEQUENCE [LARGE SCALE GENOMIC DNA]</scope>
    <source>
        <strain evidence="4 5">DSM 41681</strain>
    </source>
</reference>
<dbReference type="Gene3D" id="2.40.260.10">
    <property type="entry name" value="Sortase"/>
    <property type="match status" value="1"/>
</dbReference>
<keyword evidence="1" id="KW-0378">Hydrolase</keyword>
<dbReference type="EMBL" id="JAOZYB010000168">
    <property type="protein sequence ID" value="MEB3962713.1"/>
    <property type="molecule type" value="Genomic_DNA"/>
</dbReference>
<dbReference type="SUPFAM" id="SSF63817">
    <property type="entry name" value="Sortase"/>
    <property type="match status" value="1"/>
</dbReference>
<protein>
    <submittedName>
        <fullName evidence="4">Class F sortase</fullName>
    </submittedName>
</protein>
<accession>A0ABU6CDE2</accession>
<name>A0ABU6CDE2_9ACTN</name>
<evidence type="ECO:0000256" key="1">
    <source>
        <dbReference type="ARBA" id="ARBA00022801"/>
    </source>
</evidence>
<evidence type="ECO:0000256" key="2">
    <source>
        <dbReference type="SAM" id="MobiDB-lite"/>
    </source>
</evidence>
<organism evidence="4 5">
    <name type="scientific">Streptomyces kunmingensis</name>
    <dbReference type="NCBI Taxonomy" id="68225"/>
    <lineage>
        <taxon>Bacteria</taxon>
        <taxon>Bacillati</taxon>
        <taxon>Actinomycetota</taxon>
        <taxon>Actinomycetes</taxon>
        <taxon>Kitasatosporales</taxon>
        <taxon>Streptomycetaceae</taxon>
        <taxon>Streptomyces</taxon>
    </lineage>
</organism>
<dbReference type="Pfam" id="PF04203">
    <property type="entry name" value="Sortase"/>
    <property type="match status" value="1"/>
</dbReference>
<dbReference type="Proteomes" id="UP001352223">
    <property type="component" value="Unassembled WGS sequence"/>
</dbReference>
<keyword evidence="5" id="KW-1185">Reference proteome</keyword>
<feature type="region of interest" description="Disordered" evidence="2">
    <location>
        <begin position="24"/>
        <end position="67"/>
    </location>
</feature>
<feature type="chain" id="PRO_5046198948" evidence="3">
    <location>
        <begin position="27"/>
        <end position="216"/>
    </location>
</feature>
<proteinExistence type="predicted"/>
<dbReference type="InterPro" id="IPR042001">
    <property type="entry name" value="Sortase_F"/>
</dbReference>